<name>A0A6N7ZB65_9PSEU</name>
<dbReference type="GO" id="GO:0008726">
    <property type="term" value="F:alkanesulfonate monooxygenase activity"/>
    <property type="evidence" value="ECO:0007669"/>
    <property type="project" value="TreeGrafter"/>
</dbReference>
<evidence type="ECO:0000259" key="5">
    <source>
        <dbReference type="Pfam" id="PF00296"/>
    </source>
</evidence>
<dbReference type="Pfam" id="PF00296">
    <property type="entry name" value="Bac_luciferase"/>
    <property type="match status" value="1"/>
</dbReference>
<keyword evidence="4" id="KW-0503">Monooxygenase</keyword>
<dbReference type="InterPro" id="IPR019921">
    <property type="entry name" value="Lucif-like_OxRdtase_Rv2161c"/>
</dbReference>
<dbReference type="InterPro" id="IPR011251">
    <property type="entry name" value="Luciferase-like_dom"/>
</dbReference>
<sequence>MRFGVATFLTDETIRPVPLGRALEDRGFDSVWLGEHSHLPAAREGRPAMIGRQHSRMLDPFLTLASIASVTENLLLGTGVALLIQRDVIHTAKEVASLDLISGGRALLGVGAGWNRQEMLNHGTDPRTRGALLNEQLEALKTIWTQDEPAYEGEYVRFGPILQWPKPVRKPHTPIYVGGESPAALDRLRQHADGWLPRGNTSVEEIKRVRKWLDDNGRSDVRFTLFGAPADKGALGEYAEAGIERVAFMLNPVPEAQALAKLDEFASFAAQYR</sequence>
<dbReference type="NCBIfam" id="TIGR03619">
    <property type="entry name" value="F420_Rv2161c"/>
    <property type="match status" value="1"/>
</dbReference>
<evidence type="ECO:0000313" key="6">
    <source>
        <dbReference type="EMBL" id="MTD58967.1"/>
    </source>
</evidence>
<accession>A0A6N7ZB65</accession>
<evidence type="ECO:0000256" key="1">
    <source>
        <dbReference type="ARBA" id="ARBA00022630"/>
    </source>
</evidence>
<dbReference type="Gene3D" id="3.20.20.30">
    <property type="entry name" value="Luciferase-like domain"/>
    <property type="match status" value="1"/>
</dbReference>
<keyword evidence="7" id="KW-1185">Reference proteome</keyword>
<evidence type="ECO:0000313" key="7">
    <source>
        <dbReference type="Proteomes" id="UP000440096"/>
    </source>
</evidence>
<keyword evidence="3 6" id="KW-0560">Oxidoreductase</keyword>
<dbReference type="InterPro" id="IPR050172">
    <property type="entry name" value="SsuD_RutA_monooxygenase"/>
</dbReference>
<organism evidence="6 7">
    <name type="scientific">Amycolatopsis pithecellobii</name>
    <dbReference type="NCBI Taxonomy" id="664692"/>
    <lineage>
        <taxon>Bacteria</taxon>
        <taxon>Bacillati</taxon>
        <taxon>Actinomycetota</taxon>
        <taxon>Actinomycetes</taxon>
        <taxon>Pseudonocardiales</taxon>
        <taxon>Pseudonocardiaceae</taxon>
        <taxon>Amycolatopsis</taxon>
    </lineage>
</organism>
<keyword evidence="1" id="KW-0285">Flavoprotein</keyword>
<dbReference type="SUPFAM" id="SSF51679">
    <property type="entry name" value="Bacterial luciferase-like"/>
    <property type="match status" value="1"/>
</dbReference>
<dbReference type="EMBL" id="WMBA01000083">
    <property type="protein sequence ID" value="MTD58967.1"/>
    <property type="molecule type" value="Genomic_DNA"/>
</dbReference>
<evidence type="ECO:0000256" key="4">
    <source>
        <dbReference type="ARBA" id="ARBA00023033"/>
    </source>
</evidence>
<evidence type="ECO:0000256" key="3">
    <source>
        <dbReference type="ARBA" id="ARBA00023002"/>
    </source>
</evidence>
<dbReference type="PANTHER" id="PTHR42847:SF4">
    <property type="entry name" value="ALKANESULFONATE MONOOXYGENASE-RELATED"/>
    <property type="match status" value="1"/>
</dbReference>
<dbReference type="GO" id="GO:0046306">
    <property type="term" value="P:alkanesulfonate catabolic process"/>
    <property type="evidence" value="ECO:0007669"/>
    <property type="project" value="TreeGrafter"/>
</dbReference>
<dbReference type="InterPro" id="IPR036661">
    <property type="entry name" value="Luciferase-like_sf"/>
</dbReference>
<comment type="caution">
    <text evidence="6">The sequence shown here is derived from an EMBL/GenBank/DDBJ whole genome shotgun (WGS) entry which is preliminary data.</text>
</comment>
<dbReference type="Proteomes" id="UP000440096">
    <property type="component" value="Unassembled WGS sequence"/>
</dbReference>
<dbReference type="EC" id="1.-.-.-" evidence="6"/>
<dbReference type="AlphaFoldDB" id="A0A6N7ZB65"/>
<gene>
    <name evidence="6" type="ORF">GKO32_34030</name>
</gene>
<dbReference type="RefSeq" id="WP_154761036.1">
    <property type="nucleotide sequence ID" value="NZ_WMBA01000083.1"/>
</dbReference>
<evidence type="ECO:0000256" key="2">
    <source>
        <dbReference type="ARBA" id="ARBA00022643"/>
    </source>
</evidence>
<dbReference type="OrthoDB" id="3206024at2"/>
<protein>
    <submittedName>
        <fullName evidence="6">TIGR03619 family F420-dependent LLM class oxidoreductase</fullName>
        <ecNumber evidence="6">1.-.-.-</ecNumber>
    </submittedName>
</protein>
<proteinExistence type="predicted"/>
<feature type="domain" description="Luciferase-like" evidence="5">
    <location>
        <begin position="19"/>
        <end position="227"/>
    </location>
</feature>
<keyword evidence="2" id="KW-0288">FMN</keyword>
<reference evidence="6 7" key="1">
    <citation type="submission" date="2019-11" db="EMBL/GenBank/DDBJ databases">
        <title>Draft genome of Amycolatopsis RM579.</title>
        <authorList>
            <person name="Duangmal K."/>
            <person name="Mingma R."/>
        </authorList>
    </citation>
    <scope>NUCLEOTIDE SEQUENCE [LARGE SCALE GENOMIC DNA]</scope>
    <source>
        <strain evidence="6 7">RM579</strain>
    </source>
</reference>
<dbReference type="PANTHER" id="PTHR42847">
    <property type="entry name" value="ALKANESULFONATE MONOOXYGENASE"/>
    <property type="match status" value="1"/>
</dbReference>